<keyword evidence="7 11" id="KW-0472">Membrane</keyword>
<dbReference type="Proteomes" id="UP000322976">
    <property type="component" value="Unassembled WGS sequence"/>
</dbReference>
<evidence type="ECO:0000259" key="13">
    <source>
        <dbReference type="Pfam" id="PF08345"/>
    </source>
</evidence>
<dbReference type="GO" id="GO:0003774">
    <property type="term" value="F:cytoskeletal motor activity"/>
    <property type="evidence" value="ECO:0007669"/>
    <property type="project" value="InterPro"/>
</dbReference>
<keyword evidence="4" id="KW-1003">Cell membrane</keyword>
<evidence type="ECO:0000256" key="10">
    <source>
        <dbReference type="SAM" id="MobiDB-lite"/>
    </source>
</evidence>
<evidence type="ECO:0000256" key="3">
    <source>
        <dbReference type="ARBA" id="ARBA00007971"/>
    </source>
</evidence>
<evidence type="ECO:0000256" key="9">
    <source>
        <dbReference type="PIRNR" id="PIRNR004862"/>
    </source>
</evidence>
<dbReference type="NCBIfam" id="TIGR00206">
    <property type="entry name" value="fliF"/>
    <property type="match status" value="1"/>
</dbReference>
<dbReference type="RefSeq" id="WP_149543975.1">
    <property type="nucleotide sequence ID" value="NZ_VTPS01000001.1"/>
</dbReference>
<dbReference type="Gene3D" id="3.30.300.30">
    <property type="match status" value="1"/>
</dbReference>
<protein>
    <recommendedName>
        <fullName evidence="9">Flagellar M-ring protein</fullName>
    </recommendedName>
</protein>
<evidence type="ECO:0000256" key="2">
    <source>
        <dbReference type="ARBA" id="ARBA00004651"/>
    </source>
</evidence>
<keyword evidence="14" id="KW-0282">Flagellum</keyword>
<keyword evidence="14" id="KW-0966">Cell projection</keyword>
<feature type="domain" description="Flagellar M-ring N-terminal" evidence="12">
    <location>
        <begin position="46"/>
        <end position="222"/>
    </location>
</feature>
<name>A0A5D8QG29_9THEO</name>
<evidence type="ECO:0000256" key="4">
    <source>
        <dbReference type="ARBA" id="ARBA00022475"/>
    </source>
</evidence>
<feature type="transmembrane region" description="Helical" evidence="11">
    <location>
        <begin position="25"/>
        <end position="45"/>
    </location>
</feature>
<keyword evidence="8 9" id="KW-0975">Bacterial flagellum</keyword>
<dbReference type="InterPro" id="IPR043427">
    <property type="entry name" value="YscJ/FliF"/>
</dbReference>
<dbReference type="PRINTS" id="PR01009">
    <property type="entry name" value="FLGMRINGFLIF"/>
</dbReference>
<evidence type="ECO:0000256" key="11">
    <source>
        <dbReference type="SAM" id="Phobius"/>
    </source>
</evidence>
<dbReference type="InterPro" id="IPR006182">
    <property type="entry name" value="FliF_N_dom"/>
</dbReference>
<keyword evidence="6 11" id="KW-1133">Transmembrane helix</keyword>
<dbReference type="GO" id="GO:0005886">
    <property type="term" value="C:plasma membrane"/>
    <property type="evidence" value="ECO:0007669"/>
    <property type="project" value="UniProtKB-SubCell"/>
</dbReference>
<evidence type="ECO:0000256" key="5">
    <source>
        <dbReference type="ARBA" id="ARBA00022692"/>
    </source>
</evidence>
<comment type="similarity">
    <text evidence="3 9">Belongs to the FliF family.</text>
</comment>
<keyword evidence="14" id="KW-0969">Cilium</keyword>
<dbReference type="InterPro" id="IPR045851">
    <property type="entry name" value="AMP-bd_C_sf"/>
</dbReference>
<dbReference type="Pfam" id="PF08345">
    <property type="entry name" value="YscJ_FliF_C"/>
    <property type="match status" value="1"/>
</dbReference>
<feature type="domain" description="Flagellar M-ring C-terminal" evidence="13">
    <location>
        <begin position="254"/>
        <end position="418"/>
    </location>
</feature>
<accession>A0A5D8QG29</accession>
<dbReference type="InterPro" id="IPR000067">
    <property type="entry name" value="FlgMring_FliF"/>
</dbReference>
<keyword evidence="15" id="KW-1185">Reference proteome</keyword>
<dbReference type="PANTHER" id="PTHR30046">
    <property type="entry name" value="FLAGELLAR M-RING PROTEIN"/>
    <property type="match status" value="1"/>
</dbReference>
<dbReference type="AlphaFoldDB" id="A0A5D8QG29"/>
<gene>
    <name evidence="14" type="primary">fliF</name>
    <name evidence="14" type="ORF">FWJ32_00275</name>
</gene>
<proteinExistence type="inferred from homology"/>
<dbReference type="PANTHER" id="PTHR30046:SF0">
    <property type="entry name" value="FLAGELLAR M-RING PROTEIN"/>
    <property type="match status" value="1"/>
</dbReference>
<dbReference type="InterPro" id="IPR013556">
    <property type="entry name" value="Flag_M-ring_C"/>
</dbReference>
<evidence type="ECO:0000256" key="1">
    <source>
        <dbReference type="ARBA" id="ARBA00004117"/>
    </source>
</evidence>
<evidence type="ECO:0000259" key="12">
    <source>
        <dbReference type="Pfam" id="PF01514"/>
    </source>
</evidence>
<comment type="subcellular location">
    <subcellularLocation>
        <location evidence="1 9">Bacterial flagellum basal body</location>
    </subcellularLocation>
    <subcellularLocation>
        <location evidence="2">Cell membrane</location>
        <topology evidence="2">Multi-pass membrane protein</topology>
    </subcellularLocation>
</comment>
<evidence type="ECO:0000256" key="8">
    <source>
        <dbReference type="ARBA" id="ARBA00023143"/>
    </source>
</evidence>
<dbReference type="GO" id="GO:0071973">
    <property type="term" value="P:bacterial-type flagellum-dependent cell motility"/>
    <property type="evidence" value="ECO:0007669"/>
    <property type="project" value="InterPro"/>
</dbReference>
<comment type="caution">
    <text evidence="14">The sequence shown here is derived from an EMBL/GenBank/DDBJ whole genome shotgun (WGS) entry which is preliminary data.</text>
</comment>
<sequence length="521" mass="57536">MAEGLKKISDRINEFWASLNKEQRIRIIVSFVVLLVAITLLVYFLNKPSYVLLFSGLSSKDAGKVVEALENDYKVPYRLENGGTTIYVPKEYRDKLRIELSSSGLLDDGFTIDDAFAGNLSTTDMERQKKYQYFLQKEIENAIKSLDNVQDAYVVLSIPDEQPWALNTDTKAATAAIRIDMAPGTTISQEQVNGIIQFATKSVAGLKPENVTVIDNRGNILSYDTGDLTGTVNSQMNLRREVEETLKKNLQSMLEKIYGPGNVIVNVSAPLDFDYDKTVKTTYEPNSNENGDVINANSAIRSYQQLKESSTGQNAGGAAGTSSNVASTYPAGNNNTSSSDRETTTINYELNEIKNEFVKAQGQIDTDNISVSVAINPPKDENGQPVAIDEGSIRNLIKNSVGLTGDPEQNITIIAQAFDQSLQEEMQNAMNESNRQQQTRMYIILGLIAAAIVGGLLIGRRLLISRKGTVVEPVSPVAQPMPIEEIVVKENENDPKKQIERLIKQKPDVVAQLIRTWLNEE</sequence>
<dbReference type="Pfam" id="PF01514">
    <property type="entry name" value="YscJ_FliF"/>
    <property type="match status" value="1"/>
</dbReference>
<feature type="region of interest" description="Disordered" evidence="10">
    <location>
        <begin position="305"/>
        <end position="342"/>
    </location>
</feature>
<evidence type="ECO:0000313" key="14">
    <source>
        <dbReference type="EMBL" id="TZE83357.1"/>
    </source>
</evidence>
<organism evidence="14 15">
    <name type="scientific">Calorimonas adulescens</name>
    <dbReference type="NCBI Taxonomy" id="2606906"/>
    <lineage>
        <taxon>Bacteria</taxon>
        <taxon>Bacillati</taxon>
        <taxon>Bacillota</taxon>
        <taxon>Clostridia</taxon>
        <taxon>Thermoanaerobacterales</taxon>
        <taxon>Thermoanaerobacteraceae</taxon>
        <taxon>Calorimonas</taxon>
    </lineage>
</organism>
<dbReference type="EMBL" id="VTPS01000001">
    <property type="protein sequence ID" value="TZE83357.1"/>
    <property type="molecule type" value="Genomic_DNA"/>
</dbReference>
<keyword evidence="5 11" id="KW-0812">Transmembrane</keyword>
<evidence type="ECO:0000256" key="7">
    <source>
        <dbReference type="ARBA" id="ARBA00023136"/>
    </source>
</evidence>
<feature type="compositionally biased region" description="Polar residues" evidence="10">
    <location>
        <begin position="320"/>
        <end position="342"/>
    </location>
</feature>
<evidence type="ECO:0000313" key="15">
    <source>
        <dbReference type="Proteomes" id="UP000322976"/>
    </source>
</evidence>
<evidence type="ECO:0000256" key="6">
    <source>
        <dbReference type="ARBA" id="ARBA00022989"/>
    </source>
</evidence>
<dbReference type="PIRSF" id="PIRSF004862">
    <property type="entry name" value="FliF"/>
    <property type="match status" value="1"/>
</dbReference>
<comment type="function">
    <text evidence="9">The M ring may be actively involved in energy transduction.</text>
</comment>
<reference evidence="14 15" key="1">
    <citation type="submission" date="2019-08" db="EMBL/GenBank/DDBJ databases">
        <title>Calorimonas adulescens gen. nov., sp. nov., an anaerobic thermophilic bacterium from Sakhalin hot spring.</title>
        <authorList>
            <person name="Khomyakova M.A."/>
            <person name="Merkel A.Y."/>
            <person name="Novikov A."/>
            <person name="Bonch-Osmolovskaya E.A."/>
            <person name="Slobodkin A.I."/>
        </authorList>
    </citation>
    <scope>NUCLEOTIDE SEQUENCE [LARGE SCALE GENOMIC DNA]</scope>
    <source>
        <strain evidence="14 15">A05MB</strain>
    </source>
</reference>
<dbReference type="GO" id="GO:0009431">
    <property type="term" value="C:bacterial-type flagellum basal body, MS ring"/>
    <property type="evidence" value="ECO:0007669"/>
    <property type="project" value="InterPro"/>
</dbReference>
<feature type="transmembrane region" description="Helical" evidence="11">
    <location>
        <begin position="441"/>
        <end position="459"/>
    </location>
</feature>